<dbReference type="GO" id="GO:0005975">
    <property type="term" value="P:carbohydrate metabolic process"/>
    <property type="evidence" value="ECO:0007669"/>
    <property type="project" value="InterPro"/>
</dbReference>
<dbReference type="NCBIfam" id="TIGR03006">
    <property type="entry name" value="pepcterm_polyde"/>
    <property type="match status" value="1"/>
</dbReference>
<gene>
    <name evidence="2" type="ORF">AC731_011300</name>
</gene>
<proteinExistence type="predicted"/>
<dbReference type="PROSITE" id="PS51677">
    <property type="entry name" value="NODB"/>
    <property type="match status" value="1"/>
</dbReference>
<reference evidence="3" key="1">
    <citation type="submission" date="2016-03" db="EMBL/GenBank/DDBJ databases">
        <authorList>
            <person name="Ma C."/>
            <person name="Zhou S."/>
            <person name="Yang G."/>
        </authorList>
    </citation>
    <scope>NUCLEOTIDE SEQUENCE [LARGE SCALE GENOMIC DNA]</scope>
    <source>
        <strain evidence="3">SgZ-1</strain>
    </source>
</reference>
<name>A0A127K738_9RHOO</name>
<dbReference type="PANTHER" id="PTHR47561">
    <property type="entry name" value="POLYSACCHARIDE DEACETYLASE FAMILY PROTEIN (AFU_ORTHOLOGUE AFUA_6G05030)"/>
    <property type="match status" value="1"/>
</dbReference>
<dbReference type="AlphaFoldDB" id="A0A127K738"/>
<dbReference type="CDD" id="cd10941">
    <property type="entry name" value="CE4_PuuE_HpPgdA_like_2"/>
    <property type="match status" value="1"/>
</dbReference>
<dbReference type="RefSeq" id="WP_048706130.1">
    <property type="nucleotide sequence ID" value="NZ_CP014646.1"/>
</dbReference>
<evidence type="ECO:0000313" key="2">
    <source>
        <dbReference type="EMBL" id="AMO37474.1"/>
    </source>
</evidence>
<dbReference type="InterPro" id="IPR002509">
    <property type="entry name" value="NODB_dom"/>
</dbReference>
<evidence type="ECO:0000259" key="1">
    <source>
        <dbReference type="PROSITE" id="PS51677"/>
    </source>
</evidence>
<dbReference type="EMBL" id="CP014646">
    <property type="protein sequence ID" value="AMO37474.1"/>
    <property type="molecule type" value="Genomic_DNA"/>
</dbReference>
<dbReference type="Gene3D" id="3.20.20.370">
    <property type="entry name" value="Glycoside hydrolase/deacetylase"/>
    <property type="match status" value="1"/>
</dbReference>
<accession>A0A127K738</accession>
<dbReference type="InterPro" id="IPR014344">
    <property type="entry name" value="XrtA_polysacc_deacetyl"/>
</dbReference>
<dbReference type="Pfam" id="PF01522">
    <property type="entry name" value="Polysacc_deac_1"/>
    <property type="match status" value="1"/>
</dbReference>
<dbReference type="InterPro" id="IPR045235">
    <property type="entry name" value="PuuE_HpPgdA-like"/>
</dbReference>
<dbReference type="SUPFAM" id="SSF88713">
    <property type="entry name" value="Glycoside hydrolase/deacetylase"/>
    <property type="match status" value="1"/>
</dbReference>
<protein>
    <submittedName>
        <fullName evidence="2">Polysaccharide deacetylase</fullName>
    </submittedName>
</protein>
<dbReference type="Pfam" id="PF11959">
    <property type="entry name" value="DUF3473"/>
    <property type="match status" value="1"/>
</dbReference>
<dbReference type="GO" id="GO:0016810">
    <property type="term" value="F:hydrolase activity, acting on carbon-nitrogen (but not peptide) bonds"/>
    <property type="evidence" value="ECO:0007669"/>
    <property type="project" value="InterPro"/>
</dbReference>
<evidence type="ECO:0000313" key="3">
    <source>
        <dbReference type="Proteomes" id="UP000036902"/>
    </source>
</evidence>
<dbReference type="InterPro" id="IPR011330">
    <property type="entry name" value="Glyco_hydro/deAcase_b/a-brl"/>
</dbReference>
<dbReference type="Proteomes" id="UP000036902">
    <property type="component" value="Chromosome"/>
</dbReference>
<sequence length="280" mass="31629">MSSSRITNAFTCDVEDYFQVSALAPHFPREGWDAVPCRVERNVDRILALLDGHGARGTFFTLGWIAERFPQLIRRIADNGHEVASHGYGHERASAMTPEAFTADIRLAKAVLEDITGQGVSGYRAPSFSIGTNNLWAHDCIAEAGYAYSSSVYPVKHDHYGIPDAPRFPWRLENGLMEVPVTTLRAFGRNWPAGGGGFFRLLPYTVSRWQIARVNAADKRPAIFYFHPWEIDPGQPRVREATAKTRFRHYINLERTESRLDRLLSDFAWGRADEVFRDAA</sequence>
<feature type="domain" description="NodB homology" evidence="1">
    <location>
        <begin position="21"/>
        <end position="280"/>
    </location>
</feature>
<keyword evidence="3" id="KW-1185">Reference proteome</keyword>
<dbReference type="PANTHER" id="PTHR47561:SF1">
    <property type="entry name" value="POLYSACCHARIDE DEACETYLASE FAMILY PROTEIN (AFU_ORTHOLOGUE AFUA_6G05030)"/>
    <property type="match status" value="1"/>
</dbReference>
<organism evidence="2 3">
    <name type="scientific">Thauera humireducens</name>
    <dbReference type="NCBI Taxonomy" id="1134435"/>
    <lineage>
        <taxon>Bacteria</taxon>
        <taxon>Pseudomonadati</taxon>
        <taxon>Pseudomonadota</taxon>
        <taxon>Betaproteobacteria</taxon>
        <taxon>Rhodocyclales</taxon>
        <taxon>Zoogloeaceae</taxon>
        <taxon>Thauera</taxon>
    </lineage>
</organism>
<dbReference type="KEGG" id="thu:AC731_011300"/>
<dbReference type="InterPro" id="IPR022560">
    <property type="entry name" value="DUF3473"/>
</dbReference>
<dbReference type="STRING" id="1134435.AC731_011300"/>